<proteinExistence type="predicted"/>
<evidence type="ECO:0008006" key="4">
    <source>
        <dbReference type="Google" id="ProtNLM"/>
    </source>
</evidence>
<sequence length="367" mass="41694">MKRYFYALICSMLFCSITQSVLAQGCVAVRNMSSCAMNLNEEEVKGFQLSLNYRYFRSYKHFRGKEEEENRVKEHTEVINHDNSVLLGVSYTFNKHWSVATTIPYMDIDRSSLYEHYGNPTQSNPTLNPRFHTQAKGFGDVRISTYYAAVQTHKVHVTVGLGFKLPTGNYNTKDYFHKKGSEGQDTLVYRVVDQSIQLGDGGFGYILEYDANYLFGTHFSAYATGLYMFNPRNTNGILRSATLTNNIPKSNEFSVCDQFLFRLGARYSFKNFQVAAGARYEGIPSEDVIGKSEGFRRPGYIISAEPSVGYTTHKHSFGINFPIALQRNRTQNTIDKERTKQTGTYTIGDAAFADWLISVSYAYKLAK</sequence>
<dbReference type="RefSeq" id="WP_254161760.1">
    <property type="nucleotide sequence ID" value="NZ_JAHESF010000005.1"/>
</dbReference>
<gene>
    <name evidence="2" type="ORF">KK083_06295</name>
</gene>
<dbReference type="PROSITE" id="PS51257">
    <property type="entry name" value="PROKAR_LIPOPROTEIN"/>
    <property type="match status" value="1"/>
</dbReference>
<protein>
    <recommendedName>
        <fullName evidence="4">Transporter</fullName>
    </recommendedName>
</protein>
<name>A0AAP2DHP1_9BACT</name>
<evidence type="ECO:0000256" key="1">
    <source>
        <dbReference type="SAM" id="SignalP"/>
    </source>
</evidence>
<evidence type="ECO:0000313" key="3">
    <source>
        <dbReference type="Proteomes" id="UP001319200"/>
    </source>
</evidence>
<dbReference type="Pfam" id="PF13557">
    <property type="entry name" value="Phenol_MetA_deg"/>
    <property type="match status" value="1"/>
</dbReference>
<feature type="signal peptide" evidence="1">
    <location>
        <begin position="1"/>
        <end position="23"/>
    </location>
</feature>
<keyword evidence="3" id="KW-1185">Reference proteome</keyword>
<dbReference type="Proteomes" id="UP001319200">
    <property type="component" value="Unassembled WGS sequence"/>
</dbReference>
<evidence type="ECO:0000313" key="2">
    <source>
        <dbReference type="EMBL" id="MBT1696476.1"/>
    </source>
</evidence>
<comment type="caution">
    <text evidence="2">The sequence shown here is derived from an EMBL/GenBank/DDBJ whole genome shotgun (WGS) entry which is preliminary data.</text>
</comment>
<organism evidence="2 3">
    <name type="scientific">Chryseosolibacter histidini</name>
    <dbReference type="NCBI Taxonomy" id="2782349"/>
    <lineage>
        <taxon>Bacteria</taxon>
        <taxon>Pseudomonadati</taxon>
        <taxon>Bacteroidota</taxon>
        <taxon>Cytophagia</taxon>
        <taxon>Cytophagales</taxon>
        <taxon>Chryseotaleaceae</taxon>
        <taxon>Chryseosolibacter</taxon>
    </lineage>
</organism>
<reference evidence="2 3" key="1">
    <citation type="submission" date="2021-05" db="EMBL/GenBank/DDBJ databases">
        <title>A Polyphasic approach of four new species of the genus Ohtaekwangia: Ohtaekwangia histidinii sp. nov., Ohtaekwangia cretensis sp. nov., Ohtaekwangia indiensis sp. nov., Ohtaekwangia reichenbachii sp. nov. from diverse environment.</title>
        <authorList>
            <person name="Octaviana S."/>
        </authorList>
    </citation>
    <scope>NUCLEOTIDE SEQUENCE [LARGE SCALE GENOMIC DNA]</scope>
    <source>
        <strain evidence="2 3">PWU4</strain>
    </source>
</reference>
<keyword evidence="1" id="KW-0732">Signal</keyword>
<feature type="chain" id="PRO_5043002867" description="Transporter" evidence="1">
    <location>
        <begin position="24"/>
        <end position="367"/>
    </location>
</feature>
<dbReference type="AlphaFoldDB" id="A0AAP2DHP1"/>
<dbReference type="InterPro" id="IPR025737">
    <property type="entry name" value="FApF"/>
</dbReference>
<accession>A0AAP2DHP1</accession>
<dbReference type="EMBL" id="JAHESF010000005">
    <property type="protein sequence ID" value="MBT1696476.1"/>
    <property type="molecule type" value="Genomic_DNA"/>
</dbReference>